<keyword evidence="2" id="KW-0378">Hydrolase</keyword>
<dbReference type="GO" id="GO:0004386">
    <property type="term" value="F:helicase activity"/>
    <property type="evidence" value="ECO:0007669"/>
    <property type="project" value="UniProtKB-KW"/>
</dbReference>
<gene>
    <name evidence="8" type="ORF">AVL62_01010</name>
</gene>
<evidence type="ECO:0000256" key="5">
    <source>
        <dbReference type="SAM" id="MobiDB-lite"/>
    </source>
</evidence>
<dbReference type="InterPro" id="IPR001650">
    <property type="entry name" value="Helicase_C-like"/>
</dbReference>
<evidence type="ECO:0000256" key="4">
    <source>
        <dbReference type="ARBA" id="ARBA00022840"/>
    </source>
</evidence>
<dbReference type="Proteomes" id="UP000054837">
    <property type="component" value="Unassembled WGS sequence"/>
</dbReference>
<dbReference type="GO" id="GO:0016787">
    <property type="term" value="F:hydrolase activity"/>
    <property type="evidence" value="ECO:0007669"/>
    <property type="project" value="UniProtKB-KW"/>
</dbReference>
<dbReference type="STRING" id="767452.AVL62_01010"/>
<feature type="domain" description="Helicase C-terminal" evidence="7">
    <location>
        <begin position="331"/>
        <end position="489"/>
    </location>
</feature>
<evidence type="ECO:0000256" key="2">
    <source>
        <dbReference type="ARBA" id="ARBA00022801"/>
    </source>
</evidence>
<dbReference type="InterPro" id="IPR018649">
    <property type="entry name" value="SHOCT"/>
</dbReference>
<organism evidence="8 9">
    <name type="scientific">Serinicoccus chungangensis</name>
    <dbReference type="NCBI Taxonomy" id="767452"/>
    <lineage>
        <taxon>Bacteria</taxon>
        <taxon>Bacillati</taxon>
        <taxon>Actinomycetota</taxon>
        <taxon>Actinomycetes</taxon>
        <taxon>Micrococcales</taxon>
        <taxon>Ornithinimicrobiaceae</taxon>
        <taxon>Serinicoccus</taxon>
    </lineage>
</organism>
<protein>
    <recommendedName>
        <fullName evidence="10">DNA helicase</fullName>
    </recommendedName>
</protein>
<evidence type="ECO:0000313" key="9">
    <source>
        <dbReference type="Proteomes" id="UP000054837"/>
    </source>
</evidence>
<dbReference type="GO" id="GO:0003677">
    <property type="term" value="F:DNA binding"/>
    <property type="evidence" value="ECO:0007669"/>
    <property type="project" value="InterPro"/>
</dbReference>
<dbReference type="Pfam" id="PF09851">
    <property type="entry name" value="SHOCT"/>
    <property type="match status" value="1"/>
</dbReference>
<feature type="domain" description="Helicase ATP-binding" evidence="6">
    <location>
        <begin position="73"/>
        <end position="222"/>
    </location>
</feature>
<evidence type="ECO:0000259" key="6">
    <source>
        <dbReference type="PROSITE" id="PS51192"/>
    </source>
</evidence>
<dbReference type="PANTHER" id="PTHR11274:SF0">
    <property type="entry name" value="GENERAL TRANSCRIPTION AND DNA REPAIR FACTOR IIH HELICASE SUBUNIT XPB"/>
    <property type="match status" value="1"/>
</dbReference>
<dbReference type="Gene3D" id="3.40.50.300">
    <property type="entry name" value="P-loop containing nucleotide triphosphate hydrolases"/>
    <property type="match status" value="2"/>
</dbReference>
<dbReference type="InterPro" id="IPR006935">
    <property type="entry name" value="Helicase/UvrB_N"/>
</dbReference>
<dbReference type="InterPro" id="IPR027417">
    <property type="entry name" value="P-loop_NTPase"/>
</dbReference>
<name>A0A0W8I595_9MICO</name>
<keyword evidence="4" id="KW-0067">ATP-binding</keyword>
<dbReference type="PROSITE" id="PS51192">
    <property type="entry name" value="HELICASE_ATP_BIND_1"/>
    <property type="match status" value="1"/>
</dbReference>
<dbReference type="CDD" id="cd17926">
    <property type="entry name" value="DEXHc_RE"/>
    <property type="match status" value="1"/>
</dbReference>
<dbReference type="InterPro" id="IPR050615">
    <property type="entry name" value="ATP-dep_DNA_Helicase"/>
</dbReference>
<proteinExistence type="predicted"/>
<dbReference type="SUPFAM" id="SSF52540">
    <property type="entry name" value="P-loop containing nucleoside triphosphate hydrolases"/>
    <property type="match status" value="1"/>
</dbReference>
<evidence type="ECO:0000259" key="7">
    <source>
        <dbReference type="PROSITE" id="PS51194"/>
    </source>
</evidence>
<comment type="caution">
    <text evidence="8">The sequence shown here is derived from an EMBL/GenBank/DDBJ whole genome shotgun (WGS) entry which is preliminary data.</text>
</comment>
<dbReference type="SMART" id="SM00490">
    <property type="entry name" value="HELICc"/>
    <property type="match status" value="1"/>
</dbReference>
<evidence type="ECO:0008006" key="10">
    <source>
        <dbReference type="Google" id="ProtNLM"/>
    </source>
</evidence>
<evidence type="ECO:0000256" key="1">
    <source>
        <dbReference type="ARBA" id="ARBA00022741"/>
    </source>
</evidence>
<reference evidence="8 9" key="1">
    <citation type="submission" date="2015-12" db="EMBL/GenBank/DDBJ databases">
        <title>Serinicoccus chungangenesis strain CD08_5 genome sequencing and assembly.</title>
        <authorList>
            <person name="Chander A.M."/>
            <person name="Kaur G."/>
            <person name="Nair G.R."/>
            <person name="Dhawan D.K."/>
            <person name="Kochhar R.K."/>
            <person name="Mayilraj S."/>
            <person name="Bhadada S.K."/>
        </authorList>
    </citation>
    <scope>NUCLEOTIDE SEQUENCE [LARGE SCALE GENOMIC DNA]</scope>
    <source>
        <strain evidence="8 9">CD08_5</strain>
    </source>
</reference>
<sequence>MHRLVEESSCPQDHALAVAALLPLVRANGDGQYDLNSDGEEWLLEVGRPASDWLDLSPETLPQMRKWQVEALDAWAEHGRHGVVEAVTGTGKSRVGIEAIREGIRHDYSCIVVVPTVELVGQWRDALRRHGVQRVATSADAPRTPLDHCDVLVATVQSLYLSPPSRDDGKVLLVADECHRYGAEQWSKVLHPSYRRRLGLTATFERADDGIDILRDYFGGECVYRIGFGRAMADDVIARYSLDLVPVQLSVTERARYDEAHEAVVDSRAELLDRGLPESPFGEFLAAVQIAAADDEPDYELRDLARRYLSAFSQRLSVMSNARSKMEAARRVAPLIKSSRGALLFTRRVSAAEEITQILVREGVPAAAVHSDLSGAERRDRLADLRAGRLRAVVAPTVLDEGIDVPDVDLGVVLGGSQSRRQMIQRMGRVLRRKNDGRPARFVLVYAAGTVEDVSAHSGEEGCLDLLVRHADSVREDGVLAPIAHLPVAGHGAAPGVTREEPKPLASFDSVARVEAVDKRTTCSVVAHDGSDVEGTRGGAGSRAPGDAGASRGDGHRSLLEAVEADSTSSAAVTRTRVVTPTAAGEEGPEPVVVQLERLAALRSSGMLTEEEFSAAKKRVLQL</sequence>
<dbReference type="PROSITE" id="PS51194">
    <property type="entry name" value="HELICASE_CTER"/>
    <property type="match status" value="1"/>
</dbReference>
<dbReference type="GO" id="GO:0005524">
    <property type="term" value="F:ATP binding"/>
    <property type="evidence" value="ECO:0007669"/>
    <property type="project" value="UniProtKB-KW"/>
</dbReference>
<dbReference type="EMBL" id="LQBL01000028">
    <property type="protein sequence ID" value="KUG53410.1"/>
    <property type="molecule type" value="Genomic_DNA"/>
</dbReference>
<evidence type="ECO:0000313" key="8">
    <source>
        <dbReference type="EMBL" id="KUG53410.1"/>
    </source>
</evidence>
<evidence type="ECO:0000256" key="3">
    <source>
        <dbReference type="ARBA" id="ARBA00022806"/>
    </source>
</evidence>
<feature type="region of interest" description="Disordered" evidence="5">
    <location>
        <begin position="528"/>
        <end position="554"/>
    </location>
</feature>
<keyword evidence="3" id="KW-0347">Helicase</keyword>
<keyword evidence="1" id="KW-0547">Nucleotide-binding</keyword>
<dbReference type="AlphaFoldDB" id="A0A0W8I595"/>
<keyword evidence="9" id="KW-1185">Reference proteome</keyword>
<accession>A0A0W8I595</accession>
<dbReference type="SMART" id="SM00487">
    <property type="entry name" value="DEXDc"/>
    <property type="match status" value="1"/>
</dbReference>
<dbReference type="Pfam" id="PF04851">
    <property type="entry name" value="ResIII"/>
    <property type="match status" value="1"/>
</dbReference>
<dbReference type="InterPro" id="IPR014001">
    <property type="entry name" value="Helicase_ATP-bd"/>
</dbReference>
<dbReference type="Pfam" id="PF00271">
    <property type="entry name" value="Helicase_C"/>
    <property type="match status" value="1"/>
</dbReference>
<dbReference type="PANTHER" id="PTHR11274">
    <property type="entry name" value="RAD25/XP-B DNA REPAIR HELICASE"/>
    <property type="match status" value="1"/>
</dbReference>